<sequence>MYYKLNLFHGPESGKYEHETDQTTIGMPSFSVSMLLVVLSLLSFLSLICEAAPEYRYHFCSNETTFKPNSNYQSNLNHLLSSLTSNATRESGYYNATAGQSPDTTVYGVFLCRGDVSTDSCQTCVATATKEIVEQCPVGKVAVIWYDECMLRYSNQSFFSTMDEVPTYVSLYNTQNITEPDRFKELLGTAMNDIASRAPNAPSGAKKFATKEAKFTDLQTLYTLVQCIPVLSTSDCNRCLRIVIGTLPSCCNGKQGANVLNPSCNVRYEVYPFYQVQAVPPPPTPVLLAPPPPAPGKRKFSLLIIVAIVAPILVALLLLPISYYFLSRRARKNYNAVPDENASKEITTVESLQFDFATIEAATNKFSDDNKLGTGGFGEVYKGTLPNQQEIAVKRLSRSSQQGAQEFKNEVILVAKLQHRNLVRLLGFCLEGEEKLLVYEFVPNKSLDYFLFDPDNRRLLDWSSRYNIIGGIARGILYLHEDSRLRIIHRDLKASNVLLDEDMNPKISDFGMARIFGVDETQGNTSRIVGTYGYMAPEYAMNGQFSVKSDVYSFGVLILEILSGTKISSFCQSDAAEDLLSYNKPSMPIKELESDESTSKSSNQSTSKLMQWSANETSITEVHPR</sequence>
<evidence type="ECO:0000256" key="16">
    <source>
        <dbReference type="ARBA" id="ARBA00023180"/>
    </source>
</evidence>
<dbReference type="SUPFAM" id="SSF56112">
    <property type="entry name" value="Protein kinase-like (PK-like)"/>
    <property type="match status" value="1"/>
</dbReference>
<evidence type="ECO:0000313" key="24">
    <source>
        <dbReference type="EMBL" id="SPC83391.1"/>
    </source>
</evidence>
<evidence type="ECO:0000256" key="6">
    <source>
        <dbReference type="ARBA" id="ARBA00022679"/>
    </source>
</evidence>
<dbReference type="FunFam" id="3.30.200.20:FF:000142">
    <property type="entry name" value="Cysteine-rich receptor-like protein kinase 10"/>
    <property type="match status" value="1"/>
</dbReference>
<feature type="transmembrane region" description="Helical" evidence="21">
    <location>
        <begin position="302"/>
        <end position="326"/>
    </location>
</feature>
<dbReference type="InterPro" id="IPR017441">
    <property type="entry name" value="Protein_kinase_ATP_BS"/>
</dbReference>
<evidence type="ECO:0000256" key="13">
    <source>
        <dbReference type="ARBA" id="ARBA00022989"/>
    </source>
</evidence>
<keyword evidence="4" id="KW-1003">Cell membrane</keyword>
<keyword evidence="10 19" id="KW-0547">Nucleotide-binding</keyword>
<organism evidence="24">
    <name type="scientific">Fagus sylvatica</name>
    <name type="common">Beechnut</name>
    <dbReference type="NCBI Taxonomy" id="28930"/>
    <lineage>
        <taxon>Eukaryota</taxon>
        <taxon>Viridiplantae</taxon>
        <taxon>Streptophyta</taxon>
        <taxon>Embryophyta</taxon>
        <taxon>Tracheophyta</taxon>
        <taxon>Spermatophyta</taxon>
        <taxon>Magnoliopsida</taxon>
        <taxon>eudicotyledons</taxon>
        <taxon>Gunneridae</taxon>
        <taxon>Pentapetalae</taxon>
        <taxon>rosids</taxon>
        <taxon>fabids</taxon>
        <taxon>Fagales</taxon>
        <taxon>Fagaceae</taxon>
        <taxon>Fagus</taxon>
    </lineage>
</organism>
<dbReference type="GO" id="GO:0005524">
    <property type="term" value="F:ATP binding"/>
    <property type="evidence" value="ECO:0007669"/>
    <property type="project" value="UniProtKB-UniRule"/>
</dbReference>
<keyword evidence="11" id="KW-0418">Kinase</keyword>
<keyword evidence="9" id="KW-0677">Repeat</keyword>
<evidence type="ECO:0000256" key="5">
    <source>
        <dbReference type="ARBA" id="ARBA00022527"/>
    </source>
</evidence>
<keyword evidence="14 21" id="KW-0472">Membrane</keyword>
<evidence type="ECO:0000256" key="3">
    <source>
        <dbReference type="ARBA" id="ARBA00010217"/>
    </source>
</evidence>
<feature type="domain" description="Gnk2-homologous" evidence="23">
    <location>
        <begin position="165"/>
        <end position="273"/>
    </location>
</feature>
<evidence type="ECO:0008006" key="25">
    <source>
        <dbReference type="Google" id="ProtNLM"/>
    </source>
</evidence>
<dbReference type="SMART" id="SM00220">
    <property type="entry name" value="S_TKc"/>
    <property type="match status" value="1"/>
</dbReference>
<feature type="active site" description="Proton acceptor" evidence="17">
    <location>
        <position position="491"/>
    </location>
</feature>
<keyword evidence="7 21" id="KW-0812">Transmembrane</keyword>
<evidence type="ECO:0000256" key="8">
    <source>
        <dbReference type="ARBA" id="ARBA00022729"/>
    </source>
</evidence>
<keyword evidence="5" id="KW-0723">Serine/threonine-protein kinase</keyword>
<keyword evidence="15" id="KW-0675">Receptor</keyword>
<evidence type="ECO:0000256" key="9">
    <source>
        <dbReference type="ARBA" id="ARBA00022737"/>
    </source>
</evidence>
<dbReference type="EMBL" id="OIVN01000643">
    <property type="protein sequence ID" value="SPC83391.1"/>
    <property type="molecule type" value="Genomic_DNA"/>
</dbReference>
<evidence type="ECO:0000256" key="14">
    <source>
        <dbReference type="ARBA" id="ARBA00023136"/>
    </source>
</evidence>
<comment type="subcellular location">
    <subcellularLocation>
        <location evidence="1">Cell membrane</location>
        <topology evidence="1">Single-pass type I membrane protein</topology>
    </subcellularLocation>
</comment>
<feature type="compositionally biased region" description="Low complexity" evidence="20">
    <location>
        <begin position="599"/>
        <end position="608"/>
    </location>
</feature>
<evidence type="ECO:0000256" key="1">
    <source>
        <dbReference type="ARBA" id="ARBA00004251"/>
    </source>
</evidence>
<evidence type="ECO:0000259" key="23">
    <source>
        <dbReference type="PROSITE" id="PS51473"/>
    </source>
</evidence>
<dbReference type="Pfam" id="PF07714">
    <property type="entry name" value="PK_Tyr_Ser-Thr"/>
    <property type="match status" value="1"/>
</dbReference>
<dbReference type="Pfam" id="PF01657">
    <property type="entry name" value="Stress-antifung"/>
    <property type="match status" value="2"/>
</dbReference>
<evidence type="ECO:0000256" key="12">
    <source>
        <dbReference type="ARBA" id="ARBA00022840"/>
    </source>
</evidence>
<dbReference type="AlphaFoldDB" id="A0A2N9F946"/>
<evidence type="ECO:0000256" key="17">
    <source>
        <dbReference type="PIRSR" id="PIRSR000615-1"/>
    </source>
</evidence>
<gene>
    <name evidence="24" type="ORF">FSB_LOCUS11273</name>
</gene>
<proteinExistence type="inferred from homology"/>
<dbReference type="InterPro" id="IPR008271">
    <property type="entry name" value="Ser/Thr_kinase_AS"/>
</dbReference>
<dbReference type="PANTHER" id="PTHR27002">
    <property type="entry name" value="RECEPTOR-LIKE SERINE/THREONINE-PROTEIN KINASE SD1-8"/>
    <property type="match status" value="1"/>
</dbReference>
<dbReference type="GO" id="GO:0042742">
    <property type="term" value="P:defense response to bacterium"/>
    <property type="evidence" value="ECO:0007669"/>
    <property type="project" value="TreeGrafter"/>
</dbReference>
<comment type="similarity">
    <text evidence="2">In the N-terminal section; belongs to the leguminous lectin family.</text>
</comment>
<dbReference type="InterPro" id="IPR011009">
    <property type="entry name" value="Kinase-like_dom_sf"/>
</dbReference>
<evidence type="ECO:0000256" key="20">
    <source>
        <dbReference type="SAM" id="MobiDB-lite"/>
    </source>
</evidence>
<dbReference type="InterPro" id="IPR002902">
    <property type="entry name" value="GNK2"/>
</dbReference>
<feature type="binding site" evidence="19">
    <location>
        <position position="394"/>
    </location>
    <ligand>
        <name>ATP</name>
        <dbReference type="ChEBI" id="CHEBI:30616"/>
    </ligand>
</feature>
<accession>A0A2N9F946</accession>
<dbReference type="CDD" id="cd14066">
    <property type="entry name" value="STKc_IRAK"/>
    <property type="match status" value="1"/>
</dbReference>
<evidence type="ECO:0000256" key="11">
    <source>
        <dbReference type="ARBA" id="ARBA00022777"/>
    </source>
</evidence>
<dbReference type="PANTHER" id="PTHR27002:SF1096">
    <property type="entry name" value="GNK2-HOMOLOGOUS DOMAIN-CONTAINING PROTEIN"/>
    <property type="match status" value="1"/>
</dbReference>
<evidence type="ECO:0000256" key="10">
    <source>
        <dbReference type="ARBA" id="ARBA00022741"/>
    </source>
</evidence>
<dbReference type="GO" id="GO:0004674">
    <property type="term" value="F:protein serine/threonine kinase activity"/>
    <property type="evidence" value="ECO:0007669"/>
    <property type="project" value="UniProtKB-KW"/>
</dbReference>
<protein>
    <recommendedName>
        <fullName evidence="25">Cysteine-rich receptor-like protein kinase 25</fullName>
    </recommendedName>
</protein>
<dbReference type="FunFam" id="3.30.430.20:FF:000003">
    <property type="entry name" value="Cysteine-rich RLK (RECEPTOR-like protein kinase) 10"/>
    <property type="match status" value="1"/>
</dbReference>
<evidence type="ECO:0000256" key="4">
    <source>
        <dbReference type="ARBA" id="ARBA00022475"/>
    </source>
</evidence>
<dbReference type="CDD" id="cd23509">
    <property type="entry name" value="Gnk2-like"/>
    <property type="match status" value="2"/>
</dbReference>
<comment type="similarity">
    <text evidence="3">In the C-terminal section; belongs to the protein kinase superfamily. Ser/Thr protein kinase family.</text>
</comment>
<feature type="domain" description="Protein kinase" evidence="22">
    <location>
        <begin position="366"/>
        <end position="625"/>
    </location>
</feature>
<evidence type="ECO:0000256" key="19">
    <source>
        <dbReference type="PROSITE-ProRule" id="PRU10141"/>
    </source>
</evidence>
<dbReference type="Gene3D" id="1.10.510.10">
    <property type="entry name" value="Transferase(Phosphotransferase) domain 1"/>
    <property type="match status" value="1"/>
</dbReference>
<dbReference type="InterPro" id="IPR001245">
    <property type="entry name" value="Ser-Thr/Tyr_kinase_cat_dom"/>
</dbReference>
<dbReference type="InterPro" id="IPR000719">
    <property type="entry name" value="Prot_kinase_dom"/>
</dbReference>
<evidence type="ECO:0000256" key="15">
    <source>
        <dbReference type="ARBA" id="ARBA00023170"/>
    </source>
</evidence>
<feature type="domain" description="Gnk2-homologous" evidence="23">
    <location>
        <begin position="54"/>
        <end position="158"/>
    </location>
</feature>
<dbReference type="FunFam" id="3.30.430.20:FF:000012">
    <property type="entry name" value="Cysteine-rich receptor-like protein kinase 25"/>
    <property type="match status" value="1"/>
</dbReference>
<feature type="compositionally biased region" description="Polar residues" evidence="20">
    <location>
        <begin position="609"/>
        <end position="625"/>
    </location>
</feature>
<dbReference type="GO" id="GO:0046872">
    <property type="term" value="F:metal ion binding"/>
    <property type="evidence" value="ECO:0007669"/>
    <property type="project" value="UniProtKB-KW"/>
</dbReference>
<dbReference type="Gene3D" id="3.30.200.20">
    <property type="entry name" value="Phosphorylase Kinase, domain 1"/>
    <property type="match status" value="1"/>
</dbReference>
<evidence type="ECO:0000256" key="7">
    <source>
        <dbReference type="ARBA" id="ARBA00022692"/>
    </source>
</evidence>
<evidence type="ECO:0000256" key="2">
    <source>
        <dbReference type="ARBA" id="ARBA00008536"/>
    </source>
</evidence>
<evidence type="ECO:0000259" key="22">
    <source>
        <dbReference type="PROSITE" id="PS50011"/>
    </source>
</evidence>
<feature type="binding site" evidence="18">
    <location>
        <position position="496"/>
    </location>
    <ligand>
        <name>Mg(2+)</name>
        <dbReference type="ChEBI" id="CHEBI:18420"/>
    </ligand>
</feature>
<dbReference type="Gene3D" id="3.30.430.20">
    <property type="entry name" value="Gnk2 domain, C-X8-C-X2-C motif"/>
    <property type="match status" value="2"/>
</dbReference>
<feature type="binding site" evidence="18">
    <location>
        <position position="509"/>
    </location>
    <ligand>
        <name>Mg(2+)</name>
        <dbReference type="ChEBI" id="CHEBI:18420"/>
    </ligand>
</feature>
<evidence type="ECO:0000256" key="21">
    <source>
        <dbReference type="SAM" id="Phobius"/>
    </source>
</evidence>
<dbReference type="GO" id="GO:0005886">
    <property type="term" value="C:plasma membrane"/>
    <property type="evidence" value="ECO:0007669"/>
    <property type="project" value="UniProtKB-SubCell"/>
</dbReference>
<dbReference type="FunFam" id="1.10.510.10:FF:000240">
    <property type="entry name" value="Lectin-domain containing receptor kinase A4.3"/>
    <property type="match status" value="1"/>
</dbReference>
<dbReference type="PROSITE" id="PS50011">
    <property type="entry name" value="PROTEIN_KINASE_DOM"/>
    <property type="match status" value="1"/>
</dbReference>
<dbReference type="PROSITE" id="PS00108">
    <property type="entry name" value="PROTEIN_KINASE_ST"/>
    <property type="match status" value="1"/>
</dbReference>
<keyword evidence="12 19" id="KW-0067">ATP-binding</keyword>
<keyword evidence="18" id="KW-0479">Metal-binding</keyword>
<evidence type="ECO:0000256" key="18">
    <source>
        <dbReference type="PIRSR" id="PIRSR000615-3"/>
    </source>
</evidence>
<keyword evidence="13 21" id="KW-1133">Transmembrane helix</keyword>
<keyword evidence="18" id="KW-0460">Magnesium</keyword>
<keyword evidence="6" id="KW-0808">Transferase</keyword>
<feature type="region of interest" description="Disordered" evidence="20">
    <location>
        <begin position="587"/>
        <end position="625"/>
    </location>
</feature>
<reference evidence="24" key="1">
    <citation type="submission" date="2018-02" db="EMBL/GenBank/DDBJ databases">
        <authorList>
            <person name="Cohen D.B."/>
            <person name="Kent A.D."/>
        </authorList>
    </citation>
    <scope>NUCLEOTIDE SEQUENCE</scope>
</reference>
<feature type="transmembrane region" description="Helical" evidence="21">
    <location>
        <begin position="30"/>
        <end position="49"/>
    </location>
</feature>
<dbReference type="GO" id="GO:0002229">
    <property type="term" value="P:defense response to oomycetes"/>
    <property type="evidence" value="ECO:0007669"/>
    <property type="project" value="UniProtKB-ARBA"/>
</dbReference>
<keyword evidence="16" id="KW-0325">Glycoprotein</keyword>
<dbReference type="PROSITE" id="PS51473">
    <property type="entry name" value="GNK2"/>
    <property type="match status" value="2"/>
</dbReference>
<dbReference type="InterPro" id="IPR038408">
    <property type="entry name" value="GNK2_sf"/>
</dbReference>
<keyword evidence="8" id="KW-0732">Signal</keyword>
<dbReference type="PROSITE" id="PS00107">
    <property type="entry name" value="PROTEIN_KINASE_ATP"/>
    <property type="match status" value="1"/>
</dbReference>
<name>A0A2N9F946_FAGSY</name>